<dbReference type="Pfam" id="PF07727">
    <property type="entry name" value="RVT_2"/>
    <property type="match status" value="1"/>
</dbReference>
<evidence type="ECO:0000259" key="3">
    <source>
        <dbReference type="PROSITE" id="PS50994"/>
    </source>
</evidence>
<dbReference type="InterPro" id="IPR012337">
    <property type="entry name" value="RNaseH-like_sf"/>
</dbReference>
<dbReference type="AlphaFoldDB" id="A0A8J6D5N9"/>
<dbReference type="InterPro" id="IPR013103">
    <property type="entry name" value="RVT_2"/>
</dbReference>
<keyword evidence="1" id="KW-0479">Metal-binding</keyword>
<gene>
    <name evidence="4" type="ORF">CXB51_007946</name>
</gene>
<comment type="caution">
    <text evidence="4">The sequence shown here is derived from an EMBL/GenBank/DDBJ whole genome shotgun (WGS) entry which is preliminary data.</text>
</comment>
<evidence type="ECO:0000313" key="5">
    <source>
        <dbReference type="Proteomes" id="UP000701853"/>
    </source>
</evidence>
<accession>A0A8J6D5N9</accession>
<dbReference type="PANTHER" id="PTHR42648">
    <property type="entry name" value="TRANSPOSASE, PUTATIVE-RELATED"/>
    <property type="match status" value="1"/>
</dbReference>
<dbReference type="Proteomes" id="UP000701853">
    <property type="component" value="Chromosome 4"/>
</dbReference>
<protein>
    <recommendedName>
        <fullName evidence="3">Integrase catalytic domain-containing protein</fullName>
    </recommendedName>
</protein>
<dbReference type="GO" id="GO:0016787">
    <property type="term" value="F:hydrolase activity"/>
    <property type="evidence" value="ECO:0007669"/>
    <property type="project" value="UniProtKB-KW"/>
</dbReference>
<dbReference type="InterPro" id="IPR043502">
    <property type="entry name" value="DNA/RNA_pol_sf"/>
</dbReference>
<dbReference type="InterPro" id="IPR001584">
    <property type="entry name" value="Integrase_cat-core"/>
</dbReference>
<reference evidence="4 5" key="1">
    <citation type="journal article" date="2021" name="bioRxiv">
        <title>The Gossypium anomalum genome as a resource for cotton improvement and evolutionary analysis of hybrid incompatibility.</title>
        <authorList>
            <person name="Grover C.E."/>
            <person name="Yuan D."/>
            <person name="Arick M.A."/>
            <person name="Miller E.R."/>
            <person name="Hu G."/>
            <person name="Peterson D.G."/>
            <person name="Wendel J.F."/>
            <person name="Udall J.A."/>
        </authorList>
    </citation>
    <scope>NUCLEOTIDE SEQUENCE [LARGE SCALE GENOMIC DNA]</scope>
    <source>
        <strain evidence="4">JFW-Udall</strain>
        <tissue evidence="4">Leaf</tissue>
    </source>
</reference>
<keyword evidence="5" id="KW-1185">Reference proteome</keyword>
<keyword evidence="2" id="KW-0378">Hydrolase</keyword>
<dbReference type="GO" id="GO:0046872">
    <property type="term" value="F:metal ion binding"/>
    <property type="evidence" value="ECO:0007669"/>
    <property type="project" value="UniProtKB-KW"/>
</dbReference>
<dbReference type="SUPFAM" id="SSF53098">
    <property type="entry name" value="Ribonuclease H-like"/>
    <property type="match status" value="1"/>
</dbReference>
<name>A0A8J6D5N9_9ROSI</name>
<dbReference type="Pfam" id="PF00665">
    <property type="entry name" value="rve"/>
    <property type="match status" value="1"/>
</dbReference>
<evidence type="ECO:0000313" key="4">
    <source>
        <dbReference type="EMBL" id="KAG8496674.1"/>
    </source>
</evidence>
<dbReference type="Gene3D" id="3.30.420.10">
    <property type="entry name" value="Ribonuclease H-like superfamily/Ribonuclease H"/>
    <property type="match status" value="1"/>
</dbReference>
<dbReference type="GO" id="GO:0015074">
    <property type="term" value="P:DNA integration"/>
    <property type="evidence" value="ECO:0007669"/>
    <property type="project" value="InterPro"/>
</dbReference>
<sequence length="811" mass="90889">MIKPRARIFSASALPYVGLPHVPDFYTYDFSNTTGSNANTTHFGSNFDDDDSYILMPVGTSSWYPDSGATHHVCQEVSALNEFTPYSNISPLFMGDGTPTKILCVGNSVLPTKTMLLHLSNDIKTQKILLRGHINDGLYQFSLIASIHSAMVPSTSKTGLQSSTDNCDTFTLWHRRLGHPSSHKGKFHKLPFPYSTTEYNEPFALVVSDLWGPMSVACGNHWYYVSFIDMCNRYTWLYLIQRNSQAVDYFIQFQQLVKTQFGKEIKQFQSDWGGEFHAFKPVLAENRIIHRLSCPHTSEQNGVAERYSSQHKGYQCLTPDGKLILFRHVVFDESRFLFPKTIAESSSSGQCVSTYDPIVASRSTESSLTRPVMASPPTFGSSSTPFVLVHSQDISNSLPTGSTIFRSPFISSDPLTVPQLMGNTHSLVTRSKAEIFKSKAFSIEALNCEPRTINEAFASKEWRLATQAEYDALIHNSTWDLVPLPYGQKVIGCKWLFKVKKYLDGTISYRKAWLVAKGCSQVPGCWQLREVDINNAFLNGDLINKVFMQQPSGYVQYGPNGEPLSDASLFVRVTPASTLYLLVYVDDIIVTRSLLDSINVFVQQLHSEFSLRDMGDLHYFLGIEVERSSTGCLHLCQRKCIRELLDRSGLANAKIVYTPMISSSVLSKNEGNLRDPTEYRSLFGALQYVVLTRPDIAYDVNHVCQFMHAPTTMHLVALKLSLVGYADANWGLDFDDRQLTTSAVAVATNLVLHSEFKHAELNLFFVREKVANGSLVVGEVLPVEKMGECYESKKGTLFEVFKKFFGGGSLY</sequence>
<dbReference type="OrthoDB" id="1749397at2759"/>
<dbReference type="PROSITE" id="PS50994">
    <property type="entry name" value="INTEGRASE"/>
    <property type="match status" value="1"/>
</dbReference>
<dbReference type="EMBL" id="JAHUZN010000004">
    <property type="protein sequence ID" value="KAG8496674.1"/>
    <property type="molecule type" value="Genomic_DNA"/>
</dbReference>
<dbReference type="SUPFAM" id="SSF56672">
    <property type="entry name" value="DNA/RNA polymerases"/>
    <property type="match status" value="1"/>
</dbReference>
<dbReference type="GO" id="GO:0003676">
    <property type="term" value="F:nucleic acid binding"/>
    <property type="evidence" value="ECO:0007669"/>
    <property type="project" value="InterPro"/>
</dbReference>
<dbReference type="InterPro" id="IPR039537">
    <property type="entry name" value="Retrotran_Ty1/copia-like"/>
</dbReference>
<dbReference type="InterPro" id="IPR036397">
    <property type="entry name" value="RNaseH_sf"/>
</dbReference>
<dbReference type="PANTHER" id="PTHR42648:SF26">
    <property type="entry name" value="INTEGRASE CATALYTIC DOMAIN-CONTAINING PROTEIN"/>
    <property type="match status" value="1"/>
</dbReference>
<evidence type="ECO:0000256" key="1">
    <source>
        <dbReference type="ARBA" id="ARBA00022723"/>
    </source>
</evidence>
<organism evidence="4 5">
    <name type="scientific">Gossypium anomalum</name>
    <dbReference type="NCBI Taxonomy" id="47600"/>
    <lineage>
        <taxon>Eukaryota</taxon>
        <taxon>Viridiplantae</taxon>
        <taxon>Streptophyta</taxon>
        <taxon>Embryophyta</taxon>
        <taxon>Tracheophyta</taxon>
        <taxon>Spermatophyta</taxon>
        <taxon>Magnoliopsida</taxon>
        <taxon>eudicotyledons</taxon>
        <taxon>Gunneridae</taxon>
        <taxon>Pentapetalae</taxon>
        <taxon>rosids</taxon>
        <taxon>malvids</taxon>
        <taxon>Malvales</taxon>
        <taxon>Malvaceae</taxon>
        <taxon>Malvoideae</taxon>
        <taxon>Gossypium</taxon>
    </lineage>
</organism>
<feature type="domain" description="Integrase catalytic" evidence="3">
    <location>
        <begin position="198"/>
        <end position="307"/>
    </location>
</feature>
<proteinExistence type="predicted"/>
<evidence type="ECO:0000256" key="2">
    <source>
        <dbReference type="ARBA" id="ARBA00022801"/>
    </source>
</evidence>